<sequence length="346" mass="38903">MISILDQDFSQLNYFLTTLKPTKLLILVDENTHEHCLPRLLGNLETDIPLEIIEIEAGEELKTLATAAHLWEILTEFAIDRKALLINLGGGVITDMGGFIASTYKRGIPFINIPTTLLGMCDASIGGKTGIDHQFLKNIIGTFAQPKQIFVFPEFLNTLPFEELRSGFAEMLKHGLIADEKHWADLIAIKELTAENIFPLIQTSMNIKQKVVEQDFTEQNVRKTLNFGHTIGHAVESLFLLNGNPIMHGEAVAMGMICETRISYLNNLTSEEIADVIISNIQQFYPNLDIRQFPTDDIINLMKNDKKNSFGNINFSLLTSIGNCKFDCSVSVENIRSSLFYYQNLE</sequence>
<evidence type="ECO:0000256" key="12">
    <source>
        <dbReference type="ARBA" id="ARBA00022605"/>
    </source>
</evidence>
<comment type="catalytic activity">
    <reaction evidence="1">
        <text>7-phospho-2-dehydro-3-deoxy-D-arabino-heptonate = 3-dehydroquinate + phosphate</text>
        <dbReference type="Rhea" id="RHEA:21968"/>
        <dbReference type="ChEBI" id="CHEBI:32364"/>
        <dbReference type="ChEBI" id="CHEBI:43474"/>
        <dbReference type="ChEBI" id="CHEBI:58394"/>
        <dbReference type="EC" id="4.2.3.4"/>
    </reaction>
</comment>
<keyword evidence="19" id="KW-0170">Cobalt</keyword>
<dbReference type="InterPro" id="IPR050071">
    <property type="entry name" value="Dehydroquinate_synthase"/>
</dbReference>
<evidence type="ECO:0000259" key="21">
    <source>
        <dbReference type="Pfam" id="PF01761"/>
    </source>
</evidence>
<dbReference type="PIRSF" id="PIRSF001455">
    <property type="entry name" value="DHQ_synth"/>
    <property type="match status" value="1"/>
</dbReference>
<dbReference type="Proteomes" id="UP000270036">
    <property type="component" value="Chromosome"/>
</dbReference>
<dbReference type="EMBL" id="LR134441">
    <property type="protein sequence ID" value="VEH95840.1"/>
    <property type="molecule type" value="Genomic_DNA"/>
</dbReference>
<dbReference type="NCBIfam" id="TIGR01357">
    <property type="entry name" value="aroB"/>
    <property type="match status" value="1"/>
</dbReference>
<dbReference type="PANTHER" id="PTHR43622">
    <property type="entry name" value="3-DEHYDROQUINATE SYNTHASE"/>
    <property type="match status" value="1"/>
</dbReference>
<dbReference type="SUPFAM" id="SSF56796">
    <property type="entry name" value="Dehydroquinate synthase-like"/>
    <property type="match status" value="1"/>
</dbReference>
<dbReference type="Gene3D" id="1.20.1090.10">
    <property type="entry name" value="Dehydroquinate synthase-like - alpha domain"/>
    <property type="match status" value="1"/>
</dbReference>
<dbReference type="GO" id="GO:0009073">
    <property type="term" value="P:aromatic amino acid family biosynthetic process"/>
    <property type="evidence" value="ECO:0007669"/>
    <property type="project" value="UniProtKB-KW"/>
</dbReference>
<protein>
    <recommendedName>
        <fullName evidence="10 20">3-dehydroquinate synthase</fullName>
        <ecNumber evidence="9 20">4.2.3.4</ecNumber>
    </recommendedName>
</protein>
<evidence type="ECO:0000256" key="11">
    <source>
        <dbReference type="ARBA" id="ARBA00022490"/>
    </source>
</evidence>
<keyword evidence="17" id="KW-0057">Aromatic amino acid biosynthesis</keyword>
<comment type="cofactor">
    <cofactor evidence="3">
        <name>Co(2+)</name>
        <dbReference type="ChEBI" id="CHEBI:48828"/>
    </cofactor>
</comment>
<dbReference type="InterPro" id="IPR030963">
    <property type="entry name" value="DHQ_synth_fam"/>
</dbReference>
<dbReference type="STRING" id="266748.HY04_01825"/>
<evidence type="ECO:0000256" key="7">
    <source>
        <dbReference type="ARBA" id="ARBA00004661"/>
    </source>
</evidence>
<evidence type="ECO:0000313" key="24">
    <source>
        <dbReference type="EMBL" id="VEH95840.1"/>
    </source>
</evidence>
<keyword evidence="16" id="KW-0520">NAD</keyword>
<evidence type="ECO:0000256" key="19">
    <source>
        <dbReference type="ARBA" id="ARBA00023285"/>
    </source>
</evidence>
<dbReference type="EMBL" id="JPEP01000001">
    <property type="protein sequence ID" value="KEY19987.1"/>
    <property type="molecule type" value="Genomic_DNA"/>
</dbReference>
<evidence type="ECO:0000256" key="14">
    <source>
        <dbReference type="ARBA" id="ARBA00022741"/>
    </source>
</evidence>
<evidence type="ECO:0000256" key="18">
    <source>
        <dbReference type="ARBA" id="ARBA00023239"/>
    </source>
</evidence>
<gene>
    <name evidence="24" type="primary">aroB</name>
    <name evidence="23" type="ORF">HY04_01825</name>
    <name evidence="24" type="ORF">NCTC13489_00260</name>
</gene>
<keyword evidence="25" id="KW-1185">Reference proteome</keyword>
<dbReference type="KEGG" id="cant:NCTC13489_00260"/>
<evidence type="ECO:0000256" key="3">
    <source>
        <dbReference type="ARBA" id="ARBA00001941"/>
    </source>
</evidence>
<dbReference type="GO" id="GO:0000166">
    <property type="term" value="F:nucleotide binding"/>
    <property type="evidence" value="ECO:0007669"/>
    <property type="project" value="UniProtKB-KW"/>
</dbReference>
<evidence type="ECO:0000256" key="10">
    <source>
        <dbReference type="ARBA" id="ARBA00017684"/>
    </source>
</evidence>
<dbReference type="Pfam" id="PF24621">
    <property type="entry name" value="DHQS_C"/>
    <property type="match status" value="1"/>
</dbReference>
<dbReference type="Pfam" id="PF01761">
    <property type="entry name" value="DHQ_synthase"/>
    <property type="match status" value="1"/>
</dbReference>
<evidence type="ECO:0000256" key="6">
    <source>
        <dbReference type="ARBA" id="ARBA00004496"/>
    </source>
</evidence>
<dbReference type="AlphaFoldDB" id="A0A448NMS2"/>
<evidence type="ECO:0000256" key="4">
    <source>
        <dbReference type="ARBA" id="ARBA00001947"/>
    </source>
</evidence>
<comment type="pathway">
    <text evidence="7">Metabolic intermediate biosynthesis; chorismate biosynthesis; chorismate from D-erythrose 4-phosphate and phosphoenolpyruvate: step 2/7.</text>
</comment>
<dbReference type="InterPro" id="IPR030960">
    <property type="entry name" value="DHQS/DOIS_N"/>
</dbReference>
<proteinExistence type="inferred from homology"/>
<comment type="similarity">
    <text evidence="8">Belongs to the sugar phosphate cyclases superfamily. Dehydroquinate synthase family.</text>
</comment>
<evidence type="ECO:0000313" key="23">
    <source>
        <dbReference type="EMBL" id="KEY19987.1"/>
    </source>
</evidence>
<keyword evidence="15" id="KW-0862">Zinc</keyword>
<dbReference type="GO" id="GO:0009423">
    <property type="term" value="P:chorismate biosynthetic process"/>
    <property type="evidence" value="ECO:0007669"/>
    <property type="project" value="UniProtKB-UniRule"/>
</dbReference>
<feature type="domain" description="3-dehydroquinate synthase C-terminal" evidence="22">
    <location>
        <begin position="167"/>
        <end position="308"/>
    </location>
</feature>
<evidence type="ECO:0000313" key="25">
    <source>
        <dbReference type="Proteomes" id="UP000028349"/>
    </source>
</evidence>
<evidence type="ECO:0000256" key="17">
    <source>
        <dbReference type="ARBA" id="ARBA00023141"/>
    </source>
</evidence>
<comment type="function">
    <text evidence="5">Catalyzes the conversion of 3-deoxy-D-arabino-heptulosonate 7-phosphate (DAHP) to dehydroquinate (DHQ).</text>
</comment>
<evidence type="ECO:0000313" key="26">
    <source>
        <dbReference type="Proteomes" id="UP000270036"/>
    </source>
</evidence>
<evidence type="ECO:0000259" key="22">
    <source>
        <dbReference type="Pfam" id="PF24621"/>
    </source>
</evidence>
<evidence type="ECO:0000256" key="13">
    <source>
        <dbReference type="ARBA" id="ARBA00022723"/>
    </source>
</evidence>
<dbReference type="InterPro" id="IPR016037">
    <property type="entry name" value="DHQ_synth_AroB"/>
</dbReference>
<dbReference type="GO" id="GO:0008652">
    <property type="term" value="P:amino acid biosynthetic process"/>
    <property type="evidence" value="ECO:0007669"/>
    <property type="project" value="UniProtKB-KW"/>
</dbReference>
<evidence type="ECO:0000256" key="1">
    <source>
        <dbReference type="ARBA" id="ARBA00001393"/>
    </source>
</evidence>
<evidence type="ECO:0000256" key="2">
    <source>
        <dbReference type="ARBA" id="ARBA00001911"/>
    </source>
</evidence>
<dbReference type="CDD" id="cd08195">
    <property type="entry name" value="DHQS"/>
    <property type="match status" value="1"/>
</dbReference>
<comment type="subcellular location">
    <subcellularLocation>
        <location evidence="6">Cytoplasm</location>
    </subcellularLocation>
</comment>
<accession>A0A448NMS2</accession>
<dbReference type="GO" id="GO:0003856">
    <property type="term" value="F:3-dehydroquinate synthase activity"/>
    <property type="evidence" value="ECO:0007669"/>
    <property type="project" value="UniProtKB-UniRule"/>
</dbReference>
<organism evidence="24 26">
    <name type="scientific">Kaistella antarctica</name>
    <dbReference type="NCBI Taxonomy" id="266748"/>
    <lineage>
        <taxon>Bacteria</taxon>
        <taxon>Pseudomonadati</taxon>
        <taxon>Bacteroidota</taxon>
        <taxon>Flavobacteriia</taxon>
        <taxon>Flavobacteriales</taxon>
        <taxon>Weeksellaceae</taxon>
        <taxon>Chryseobacterium group</taxon>
        <taxon>Kaistella</taxon>
    </lineage>
</organism>
<keyword evidence="18 24" id="KW-0456">Lyase</keyword>
<comment type="cofactor">
    <cofactor evidence="2">
        <name>NAD(+)</name>
        <dbReference type="ChEBI" id="CHEBI:57540"/>
    </cofactor>
</comment>
<keyword evidence="11" id="KW-0963">Cytoplasm</keyword>
<evidence type="ECO:0000256" key="15">
    <source>
        <dbReference type="ARBA" id="ARBA00022833"/>
    </source>
</evidence>
<dbReference type="InterPro" id="IPR056179">
    <property type="entry name" value="DHQS_C"/>
</dbReference>
<reference evidence="24 26" key="2">
    <citation type="submission" date="2018-12" db="EMBL/GenBank/DDBJ databases">
        <authorList>
            <consortium name="Pathogen Informatics"/>
        </authorList>
    </citation>
    <scope>NUCLEOTIDE SEQUENCE [LARGE SCALE GENOMIC DNA]</scope>
    <source>
        <strain evidence="24 26">NCTC13489</strain>
    </source>
</reference>
<comment type="cofactor">
    <cofactor evidence="4">
        <name>Zn(2+)</name>
        <dbReference type="ChEBI" id="CHEBI:29105"/>
    </cofactor>
</comment>
<dbReference type="RefSeq" id="WP_034716557.1">
    <property type="nucleotide sequence ID" value="NZ_FOIX01000002.1"/>
</dbReference>
<evidence type="ECO:0000256" key="16">
    <source>
        <dbReference type="ARBA" id="ARBA00023027"/>
    </source>
</evidence>
<keyword evidence="14" id="KW-0547">Nucleotide-binding</keyword>
<dbReference type="OrthoDB" id="9806583at2"/>
<reference evidence="23 25" key="1">
    <citation type="submission" date="2014-07" db="EMBL/GenBank/DDBJ databases">
        <authorList>
            <person name="Pisani N.G."/>
            <person name="Newman J.D."/>
        </authorList>
    </citation>
    <scope>NUCLEOTIDE SEQUENCE [LARGE SCALE GENOMIC DNA]</scope>
    <source>
        <strain evidence="23 25">LMG 24720</strain>
    </source>
</reference>
<evidence type="ECO:0000256" key="5">
    <source>
        <dbReference type="ARBA" id="ARBA00003485"/>
    </source>
</evidence>
<evidence type="ECO:0000256" key="20">
    <source>
        <dbReference type="NCBIfam" id="TIGR01357"/>
    </source>
</evidence>
<evidence type="ECO:0000256" key="9">
    <source>
        <dbReference type="ARBA" id="ARBA00013031"/>
    </source>
</evidence>
<dbReference type="GO" id="GO:0046872">
    <property type="term" value="F:metal ion binding"/>
    <property type="evidence" value="ECO:0007669"/>
    <property type="project" value="UniProtKB-KW"/>
</dbReference>
<dbReference type="Gene3D" id="3.40.50.1970">
    <property type="match status" value="1"/>
</dbReference>
<dbReference type="Proteomes" id="UP000028349">
    <property type="component" value="Unassembled WGS sequence"/>
</dbReference>
<dbReference type="PANTHER" id="PTHR43622:SF7">
    <property type="entry name" value="3-DEHYDROQUINATE SYNTHASE, CHLOROPLASTIC"/>
    <property type="match status" value="1"/>
</dbReference>
<keyword evidence="12" id="KW-0028">Amino-acid biosynthesis</keyword>
<dbReference type="EC" id="4.2.3.4" evidence="9 20"/>
<feature type="domain" description="3-dehydroquinate synthase N-terminal" evidence="21">
    <location>
        <begin position="53"/>
        <end position="165"/>
    </location>
</feature>
<evidence type="ECO:0000256" key="8">
    <source>
        <dbReference type="ARBA" id="ARBA00005412"/>
    </source>
</evidence>
<dbReference type="GO" id="GO:0005737">
    <property type="term" value="C:cytoplasm"/>
    <property type="evidence" value="ECO:0007669"/>
    <property type="project" value="UniProtKB-SubCell"/>
</dbReference>
<name>A0A448NMS2_9FLAO</name>
<dbReference type="FunFam" id="3.40.50.1970:FF:000007">
    <property type="entry name" value="Pentafunctional AROM polypeptide"/>
    <property type="match status" value="1"/>
</dbReference>
<keyword evidence="13" id="KW-0479">Metal-binding</keyword>